<comment type="similarity">
    <text evidence="1">Belongs to the protein kinase superfamily. NEK Ser/Thr protein kinase family. NIMA subfamily.</text>
</comment>
<accession>A0A2L0EWI1</accession>
<evidence type="ECO:0000256" key="2">
    <source>
        <dbReference type="ARBA" id="ARBA00012513"/>
    </source>
</evidence>
<dbReference type="InterPro" id="IPR000719">
    <property type="entry name" value="Prot_kinase_dom"/>
</dbReference>
<feature type="compositionally biased region" description="Low complexity" evidence="8">
    <location>
        <begin position="935"/>
        <end position="946"/>
    </location>
</feature>
<feature type="binding site" evidence="7">
    <location>
        <position position="568"/>
    </location>
    <ligand>
        <name>ATP</name>
        <dbReference type="ChEBI" id="CHEBI:30616"/>
    </ligand>
</feature>
<evidence type="ECO:0000259" key="9">
    <source>
        <dbReference type="PROSITE" id="PS50011"/>
    </source>
</evidence>
<dbReference type="Pfam" id="PF00069">
    <property type="entry name" value="Pkinase"/>
    <property type="match status" value="2"/>
</dbReference>
<evidence type="ECO:0000256" key="4">
    <source>
        <dbReference type="ARBA" id="ARBA00022741"/>
    </source>
</evidence>
<dbReference type="InterPro" id="IPR011260">
    <property type="entry name" value="RNAP_asu_C"/>
</dbReference>
<dbReference type="GO" id="GO:0003677">
    <property type="term" value="F:DNA binding"/>
    <property type="evidence" value="ECO:0007669"/>
    <property type="project" value="InterPro"/>
</dbReference>
<evidence type="ECO:0000256" key="8">
    <source>
        <dbReference type="SAM" id="MobiDB-lite"/>
    </source>
</evidence>
<dbReference type="Pfam" id="PF03118">
    <property type="entry name" value="RNA_pol_A_CTD"/>
    <property type="match status" value="1"/>
</dbReference>
<dbReference type="InterPro" id="IPR050660">
    <property type="entry name" value="NEK_Ser/Thr_kinase"/>
</dbReference>
<keyword evidence="4 7" id="KW-0547">Nucleotide-binding</keyword>
<evidence type="ECO:0000256" key="5">
    <source>
        <dbReference type="ARBA" id="ARBA00022777"/>
    </source>
</evidence>
<keyword evidence="6 7" id="KW-0067">ATP-binding</keyword>
<dbReference type="OrthoDB" id="9801841at2"/>
<evidence type="ECO:0000256" key="3">
    <source>
        <dbReference type="ARBA" id="ARBA00022679"/>
    </source>
</evidence>
<reference evidence="10 11" key="1">
    <citation type="submission" date="2015-09" db="EMBL/GenBank/DDBJ databases">
        <title>Sorangium comparison.</title>
        <authorList>
            <person name="Zaburannyi N."/>
            <person name="Bunk B."/>
            <person name="Overmann J."/>
            <person name="Mueller R."/>
        </authorList>
    </citation>
    <scope>NUCLEOTIDE SEQUENCE [LARGE SCALE GENOMIC DNA]</scope>
    <source>
        <strain evidence="10 11">So ce26</strain>
    </source>
</reference>
<dbReference type="InterPro" id="IPR017441">
    <property type="entry name" value="Protein_kinase_ATP_BS"/>
</dbReference>
<dbReference type="Pfam" id="PF08378">
    <property type="entry name" value="NERD"/>
    <property type="match status" value="1"/>
</dbReference>
<dbReference type="PANTHER" id="PTHR43671">
    <property type="entry name" value="SERINE/THREONINE-PROTEIN KINASE NEK"/>
    <property type="match status" value="1"/>
</dbReference>
<proteinExistence type="inferred from homology"/>
<dbReference type="Gene3D" id="1.10.150.20">
    <property type="entry name" value="5' to 3' exonuclease, C-terminal subdomain"/>
    <property type="match status" value="1"/>
</dbReference>
<dbReference type="PANTHER" id="PTHR43671:SF13">
    <property type="entry name" value="SERINE_THREONINE-PROTEIN KINASE NEK2"/>
    <property type="match status" value="1"/>
</dbReference>
<evidence type="ECO:0000256" key="6">
    <source>
        <dbReference type="ARBA" id="ARBA00022840"/>
    </source>
</evidence>
<dbReference type="Proteomes" id="UP000238348">
    <property type="component" value="Chromosome"/>
</dbReference>
<name>A0A2L0EWI1_SORCE</name>
<dbReference type="GO" id="GO:0004674">
    <property type="term" value="F:protein serine/threonine kinase activity"/>
    <property type="evidence" value="ECO:0007669"/>
    <property type="project" value="UniProtKB-EC"/>
</dbReference>
<evidence type="ECO:0000256" key="1">
    <source>
        <dbReference type="ARBA" id="ARBA00010886"/>
    </source>
</evidence>
<dbReference type="PROSITE" id="PS00107">
    <property type="entry name" value="PROTEIN_KINASE_ATP"/>
    <property type="match status" value="1"/>
</dbReference>
<evidence type="ECO:0000313" key="10">
    <source>
        <dbReference type="EMBL" id="AUX43656.1"/>
    </source>
</evidence>
<dbReference type="PROSITE" id="PS50011">
    <property type="entry name" value="PROTEIN_KINASE_DOM"/>
    <property type="match status" value="2"/>
</dbReference>
<dbReference type="EC" id="2.7.11.1" evidence="2"/>
<dbReference type="InterPro" id="IPR011009">
    <property type="entry name" value="Kinase-like_dom_sf"/>
</dbReference>
<organism evidence="10 11">
    <name type="scientific">Sorangium cellulosum</name>
    <name type="common">Polyangium cellulosum</name>
    <dbReference type="NCBI Taxonomy" id="56"/>
    <lineage>
        <taxon>Bacteria</taxon>
        <taxon>Pseudomonadati</taxon>
        <taxon>Myxococcota</taxon>
        <taxon>Polyangia</taxon>
        <taxon>Polyangiales</taxon>
        <taxon>Polyangiaceae</taxon>
        <taxon>Sorangium</taxon>
    </lineage>
</organism>
<keyword evidence="3" id="KW-0808">Transferase</keyword>
<dbReference type="InterPro" id="IPR011528">
    <property type="entry name" value="NERD"/>
</dbReference>
<gene>
    <name evidence="10" type="ORF">SOCE26_051080</name>
</gene>
<keyword evidence="5" id="KW-0418">Kinase</keyword>
<dbReference type="GO" id="GO:0003899">
    <property type="term" value="F:DNA-directed RNA polymerase activity"/>
    <property type="evidence" value="ECO:0007669"/>
    <property type="project" value="InterPro"/>
</dbReference>
<dbReference type="SUPFAM" id="SSF56112">
    <property type="entry name" value="Protein kinase-like (PK-like)"/>
    <property type="match status" value="2"/>
</dbReference>
<feature type="region of interest" description="Disordered" evidence="8">
    <location>
        <begin position="910"/>
        <end position="946"/>
    </location>
</feature>
<evidence type="ECO:0000256" key="7">
    <source>
        <dbReference type="PROSITE-ProRule" id="PRU10141"/>
    </source>
</evidence>
<feature type="domain" description="Protein kinase" evidence="9">
    <location>
        <begin position="198"/>
        <end position="498"/>
    </location>
</feature>
<dbReference type="EMBL" id="CP012673">
    <property type="protein sequence ID" value="AUX43656.1"/>
    <property type="molecule type" value="Genomic_DNA"/>
</dbReference>
<dbReference type="Gene3D" id="1.10.510.10">
    <property type="entry name" value="Transferase(Phosphotransferase) domain 1"/>
    <property type="match status" value="2"/>
</dbReference>
<dbReference type="GO" id="GO:0005524">
    <property type="term" value="F:ATP binding"/>
    <property type="evidence" value="ECO:0007669"/>
    <property type="project" value="UniProtKB-UniRule"/>
</dbReference>
<dbReference type="GO" id="GO:0006351">
    <property type="term" value="P:DNA-templated transcription"/>
    <property type="evidence" value="ECO:0007669"/>
    <property type="project" value="InterPro"/>
</dbReference>
<dbReference type="SMART" id="SM00220">
    <property type="entry name" value="S_TKc"/>
    <property type="match status" value="1"/>
</dbReference>
<sequence>MTTIRSSHFELIGTTPHRHEQEGLDWLATALPTYGPHGGYALFSFQTDDGRRYEIDAIAMTAHCLYIVEMKSWRGEVIEGDARHLVTWSAQRGREVVDHPLPLLETKKNALMARVRGVARRLGRDVADRLGGLWFESLVWLTHAEGIKLGEHDAARTHVVVGRQELGDALRQARFPGARDDLPRRANTHDTLKALRRVLTSSEFGLGKIDKPLTVLDGRFDLKALVEEGPDYQDHWAEPHGLGPRCRVRSYLVPRGDRALAQRLDHRVEREAKLLLDLSDHPDILALEQFEPRGPLGPALVFRGFPGKTLEAVVKEHRQSDGRSDLVVDDKLAILRRVADALAFCHRNDIVHGALSPEAVLVHRGKAALEVKLTRFALAAGGDPASESPRLFTRLAGASASLYEAPEIALGSPATAASDVFSLGALAYYLLAEEPPAATSAELAQRLARDGGLVISAVRDDLFPAGAKNLDLVLRSATSLDPTERVHDFPTPLDFVYFLEEALTAPEVPPIAAPPPVAAQPAPEIDPLDSGKGTLLGGDLEVLGELGSGATARVFKVKHPTEGEVALKVPLSDAHDARIAREGEVLARLRRIPGVDRIAHLVDTRTLAGRTCLLVQFAGERTLADEIRAEGALSLDYARRWGEDLLTALRSLEEAGVQHRDIKPANIGLTSGTEKGKKRLLLFDFSLSQRPADDLAIGTPAYKDPELAARGRWDDAADRWAAAVTLHEMFTGVRPAPLLGARPGQTAVRVESDRLDADVRDGLVRFFERAFRLTASERFPTADDMRDAFIKALHKVPEHDSRGADEPVLQAADLTGLGAEARVDALPLSTRQRNALDRMGIYSLHDLAQLSSNRLGGVRGVGAKTARSLVDLAELVRKHLEISVSDVPPPFFRGFTGARYRVDEDLEDTGGSYVSVGPAGTGEDAPSTGPEDVGRGSASAGRPARRLSPALSRRLVEAGLVDSVAVASAPEKQVKNLVARARKEGAPEAARDLIAWLEGLVDAERPPTTLGAVIELIAPSHGKGGSASLRRVRQYLGLEDVAGFPRHGSMLELAKAAGKTRALVSIDLGKARERWLGEVQAANPAGAPPVKLRELAVLERVFAAVQGALAASAGVAPLGRAAAAVMEAFPPELDLSLDAAQCAAEALVRAVTEIDASRLGGPDDARLRLRRVGKGAAAPRAGEALVAWDRGGFELAEALGKEADALVDGGNVVAEATAAARLREALGETARVDAPRAEQARALPDRALVALAAATAERARLSVRGELYPVGLPAERALLLSAAAIAGRIDPDELQRRVRARYPECAELPRDPTLIEALAAKLGLRFDAQEGALIPRERTLLHGSTELGTLRSTSSSVAEPAPSPPPIVAAPAATAAEIPFQPRRERAEGDVAGATAVRVFDEEIQRARREGAFRVLLWRGERAGDGRPLARGAPNADVVARAVARRLGGDMRFADALLIGAAEAVATEKKLKSGLAPAIAADDRGPDGPAWPRLLELMRLAAASTVEAVLAWPRLLVLTRLGLLGRYDLLSAVAELAAGHRAPASMPARAATFVVLPVYAGEGAVVEVAADVAPHVGASPGTFLVPVPGLLPHEILDVPAAWLERHAERRTISSTSLPAQRA</sequence>
<dbReference type="SUPFAM" id="SSF47789">
    <property type="entry name" value="C-terminal domain of RNA polymerase alpha subunit"/>
    <property type="match status" value="1"/>
</dbReference>
<feature type="domain" description="Protein kinase" evidence="9">
    <location>
        <begin position="540"/>
        <end position="790"/>
    </location>
</feature>
<dbReference type="RefSeq" id="WP_159397283.1">
    <property type="nucleotide sequence ID" value="NZ_CP012673.1"/>
</dbReference>
<evidence type="ECO:0000313" key="11">
    <source>
        <dbReference type="Proteomes" id="UP000238348"/>
    </source>
</evidence>
<protein>
    <recommendedName>
        <fullName evidence="2">non-specific serine/threonine protein kinase</fullName>
        <ecNumber evidence="2">2.7.11.1</ecNumber>
    </recommendedName>
</protein>